<feature type="compositionally biased region" description="Low complexity" evidence="1">
    <location>
        <begin position="236"/>
        <end position="248"/>
    </location>
</feature>
<reference evidence="2 3" key="1">
    <citation type="submission" date="2019-12" db="EMBL/GenBank/DDBJ databases">
        <title>Corynebacterium sp. nov., isolated from feces of the Anser Albifrons in China.</title>
        <authorList>
            <person name="Liu Q."/>
        </authorList>
    </citation>
    <scope>NUCLEOTIDE SEQUENCE [LARGE SCALE GENOMIC DNA]</scope>
    <source>
        <strain evidence="2 3">4H37-19</strain>
    </source>
</reference>
<accession>A0A7H0SM89</accession>
<evidence type="ECO:0000313" key="3">
    <source>
        <dbReference type="Proteomes" id="UP000516320"/>
    </source>
</evidence>
<evidence type="ECO:0000256" key="1">
    <source>
        <dbReference type="SAM" id="MobiDB-lite"/>
    </source>
</evidence>
<sequence>MSSTLSAGSSIQDIYASTVGDLQSASRGLYQGPQSSTEELLALAQRTDGLDTGALAEHVKRASGPSLSGYISGALEHAHDLLHGVLEGGIAGFLQELLNDFAHQDERADQLCVQAEDAADTIDSICQDTNTAIYEVLKLMQQSVKILVGFLGTLDPAIRSEEFYAAVRCAADLINEAGGCVKDSFHSRDEALGACFHQFLRCAERVSDHPAPQTPSALSAQDCAVANAATQVATSTASTMGGSTGLTTPTPPPGLSIPQIPSLPPLQCPPFTLPNAESFGGVLGAAGIGVAVAGAGALISHLENCLPMSVVPEIPEVPELCETPDEGEPNVGESGDLCPEKPETPKAPDPEPCAKTAGESSVDLDNVPEPPPPAGKIANMDNAAAPVTDLGSDSLASSPHTPTGEEGLSAASADREEQNTTSTTVDMPGEAHKAGEW</sequence>
<dbReference type="KEGG" id="cpoy:GP475_02665"/>
<dbReference type="RefSeq" id="WP_187975116.1">
    <property type="nucleotide sequence ID" value="NZ_CP046884.1"/>
</dbReference>
<proteinExistence type="predicted"/>
<feature type="compositionally biased region" description="Basic and acidic residues" evidence="1">
    <location>
        <begin position="338"/>
        <end position="349"/>
    </location>
</feature>
<dbReference type="EMBL" id="CP046884">
    <property type="protein sequence ID" value="QNQ89664.1"/>
    <property type="molecule type" value="Genomic_DNA"/>
</dbReference>
<protein>
    <submittedName>
        <fullName evidence="2">Uncharacterized protein</fullName>
    </submittedName>
</protein>
<dbReference type="AlphaFoldDB" id="A0A7H0SM89"/>
<organism evidence="2 3">
    <name type="scientific">Corynebacterium poyangense</name>
    <dbReference type="NCBI Taxonomy" id="2684405"/>
    <lineage>
        <taxon>Bacteria</taxon>
        <taxon>Bacillati</taxon>
        <taxon>Actinomycetota</taxon>
        <taxon>Actinomycetes</taxon>
        <taxon>Mycobacteriales</taxon>
        <taxon>Corynebacteriaceae</taxon>
        <taxon>Corynebacterium</taxon>
    </lineage>
</organism>
<feature type="region of interest" description="Disordered" evidence="1">
    <location>
        <begin position="236"/>
        <end position="255"/>
    </location>
</feature>
<name>A0A7H0SM89_9CORY</name>
<dbReference type="Proteomes" id="UP000516320">
    <property type="component" value="Chromosome"/>
</dbReference>
<keyword evidence="3" id="KW-1185">Reference proteome</keyword>
<evidence type="ECO:0000313" key="2">
    <source>
        <dbReference type="EMBL" id="QNQ89664.1"/>
    </source>
</evidence>
<gene>
    <name evidence="2" type="ORF">GP475_02665</name>
</gene>
<feature type="region of interest" description="Disordered" evidence="1">
    <location>
        <begin position="319"/>
        <end position="437"/>
    </location>
</feature>